<evidence type="ECO:0000259" key="1">
    <source>
        <dbReference type="PROSITE" id="PS50097"/>
    </source>
</evidence>
<reference evidence="2 3" key="1">
    <citation type="submission" date="2022-12" db="EMBL/GenBank/DDBJ databases">
        <title>Genomic features and morphological characterization of a novel Knufia sp. strain isolated from spacecraft assembly facility.</title>
        <authorList>
            <person name="Teixeira M."/>
            <person name="Chander A.M."/>
            <person name="Stajich J.E."/>
            <person name="Venkateswaran K."/>
        </authorList>
    </citation>
    <scope>NUCLEOTIDE SEQUENCE [LARGE SCALE GENOMIC DNA]</scope>
    <source>
        <strain evidence="2 3">FJI-L2-BK-P2</strain>
    </source>
</reference>
<keyword evidence="3" id="KW-1185">Reference proteome</keyword>
<accession>A0AAN8ESZ6</accession>
<proteinExistence type="predicted"/>
<comment type="caution">
    <text evidence="2">The sequence shown here is derived from an EMBL/GenBank/DDBJ whole genome shotgun (WGS) entry which is preliminary data.</text>
</comment>
<gene>
    <name evidence="2" type="ORF">OHC33_001282</name>
</gene>
<organism evidence="2 3">
    <name type="scientific">Knufia fluminis</name>
    <dbReference type="NCBI Taxonomy" id="191047"/>
    <lineage>
        <taxon>Eukaryota</taxon>
        <taxon>Fungi</taxon>
        <taxon>Dikarya</taxon>
        <taxon>Ascomycota</taxon>
        <taxon>Pezizomycotina</taxon>
        <taxon>Eurotiomycetes</taxon>
        <taxon>Chaetothyriomycetidae</taxon>
        <taxon>Chaetothyriales</taxon>
        <taxon>Trichomeriaceae</taxon>
        <taxon>Knufia</taxon>
    </lineage>
</organism>
<dbReference type="PROSITE" id="PS50097">
    <property type="entry name" value="BTB"/>
    <property type="match status" value="1"/>
</dbReference>
<dbReference type="InterPro" id="IPR011333">
    <property type="entry name" value="SKP1/BTB/POZ_sf"/>
</dbReference>
<sequence length="260" mass="29596">MASAPSSKSLAEASKALYQNGEWSDLTITSGSRTWKVHRAILCTRCDFFKVICAGGFQEAQSQTIKLDDDPEDGIDMMLEYLYTLQIPALNTFDHMKMAYTLGDKYDLPKLRDAGLEALCRHLQDRCASWDKQSALQKSATASYIEEVWTWTYQDTNKFKKAILDGLCASSTRVVEDPLFQEMVSRNSDLALEFIKALTKRQAELEAMVKPTINAPKRKLERTLLEKMSDRIAAKRKAEEDLAVRAQRAAELERILRRRT</sequence>
<evidence type="ECO:0000313" key="3">
    <source>
        <dbReference type="Proteomes" id="UP001316803"/>
    </source>
</evidence>
<dbReference type="Proteomes" id="UP001316803">
    <property type="component" value="Unassembled WGS sequence"/>
</dbReference>
<evidence type="ECO:0000313" key="2">
    <source>
        <dbReference type="EMBL" id="KAK5958092.1"/>
    </source>
</evidence>
<name>A0AAN8ESZ6_9EURO</name>
<dbReference type="Pfam" id="PF00651">
    <property type="entry name" value="BTB"/>
    <property type="match status" value="1"/>
</dbReference>
<dbReference type="CDD" id="cd18186">
    <property type="entry name" value="BTB_POZ_ZBTB_KLHL-like"/>
    <property type="match status" value="1"/>
</dbReference>
<protein>
    <recommendedName>
        <fullName evidence="1">BTB domain-containing protein</fullName>
    </recommendedName>
</protein>
<dbReference type="SUPFAM" id="SSF54695">
    <property type="entry name" value="POZ domain"/>
    <property type="match status" value="1"/>
</dbReference>
<dbReference type="PANTHER" id="PTHR47843:SF5">
    <property type="entry name" value="BTB_POZ DOMAIN PROTEIN"/>
    <property type="match status" value="1"/>
</dbReference>
<dbReference type="EMBL" id="JAKLMC020000002">
    <property type="protein sequence ID" value="KAK5958092.1"/>
    <property type="molecule type" value="Genomic_DNA"/>
</dbReference>
<dbReference type="AlphaFoldDB" id="A0AAN8ESZ6"/>
<feature type="domain" description="BTB" evidence="1">
    <location>
        <begin position="24"/>
        <end position="91"/>
    </location>
</feature>
<dbReference type="InterPro" id="IPR000210">
    <property type="entry name" value="BTB/POZ_dom"/>
</dbReference>
<dbReference type="SMART" id="SM00225">
    <property type="entry name" value="BTB"/>
    <property type="match status" value="1"/>
</dbReference>
<dbReference type="PANTHER" id="PTHR47843">
    <property type="entry name" value="BTB DOMAIN-CONTAINING PROTEIN-RELATED"/>
    <property type="match status" value="1"/>
</dbReference>
<dbReference type="Gene3D" id="3.30.710.10">
    <property type="entry name" value="Potassium Channel Kv1.1, Chain A"/>
    <property type="match status" value="1"/>
</dbReference>